<evidence type="ECO:0000259" key="3">
    <source>
        <dbReference type="SMART" id="SM00460"/>
    </source>
</evidence>
<dbReference type="Pfam" id="PF13559">
    <property type="entry name" value="DUF4129"/>
    <property type="match status" value="1"/>
</dbReference>
<feature type="transmembrane region" description="Helical" evidence="2">
    <location>
        <begin position="46"/>
        <end position="63"/>
    </location>
</feature>
<keyword evidence="2" id="KW-0472">Membrane</keyword>
<feature type="transmembrane region" description="Helical" evidence="2">
    <location>
        <begin position="21"/>
        <end position="40"/>
    </location>
</feature>
<evidence type="ECO:0000256" key="1">
    <source>
        <dbReference type="SAM" id="MobiDB-lite"/>
    </source>
</evidence>
<keyword evidence="2" id="KW-0812">Transmembrane</keyword>
<dbReference type="PANTHER" id="PTHR42736">
    <property type="entry name" value="PROTEIN-GLUTAMINE GAMMA-GLUTAMYLTRANSFERASE"/>
    <property type="match status" value="1"/>
</dbReference>
<dbReference type="InterPro" id="IPR038765">
    <property type="entry name" value="Papain-like_cys_pep_sf"/>
</dbReference>
<dbReference type="SMART" id="SM00460">
    <property type="entry name" value="TGc"/>
    <property type="match status" value="1"/>
</dbReference>
<proteinExistence type="predicted"/>
<dbReference type="Proteomes" id="UP000640274">
    <property type="component" value="Unassembled WGS sequence"/>
</dbReference>
<dbReference type="RefSeq" id="WP_199020644.1">
    <property type="nucleotide sequence ID" value="NZ_JAELUP010000103.1"/>
</dbReference>
<feature type="transmembrane region" description="Helical" evidence="2">
    <location>
        <begin position="140"/>
        <end position="161"/>
    </location>
</feature>
<comment type="caution">
    <text evidence="4">The sequence shown here is derived from an EMBL/GenBank/DDBJ whole genome shotgun (WGS) entry which is preliminary data.</text>
</comment>
<feature type="transmembrane region" description="Helical" evidence="2">
    <location>
        <begin position="625"/>
        <end position="643"/>
    </location>
</feature>
<reference evidence="4" key="1">
    <citation type="submission" date="2020-12" db="EMBL/GenBank/DDBJ databases">
        <authorList>
            <person name="Huq M.A."/>
        </authorList>
    </citation>
    <scope>NUCLEOTIDE SEQUENCE</scope>
    <source>
        <strain evidence="4">MAHUQ-46</strain>
    </source>
</reference>
<organism evidence="4 5">
    <name type="scientific">Paenibacillus roseus</name>
    <dbReference type="NCBI Taxonomy" id="2798579"/>
    <lineage>
        <taxon>Bacteria</taxon>
        <taxon>Bacillati</taxon>
        <taxon>Bacillota</taxon>
        <taxon>Bacilli</taxon>
        <taxon>Bacillales</taxon>
        <taxon>Paenibacillaceae</taxon>
        <taxon>Paenibacillus</taxon>
    </lineage>
</organism>
<dbReference type="Gene3D" id="3.10.620.30">
    <property type="match status" value="1"/>
</dbReference>
<dbReference type="InterPro" id="IPR052901">
    <property type="entry name" value="Bact_TGase-like"/>
</dbReference>
<dbReference type="EMBL" id="JAELUP010000103">
    <property type="protein sequence ID" value="MBJ6363060.1"/>
    <property type="molecule type" value="Genomic_DNA"/>
</dbReference>
<keyword evidence="5" id="KW-1185">Reference proteome</keyword>
<dbReference type="InterPro" id="IPR025403">
    <property type="entry name" value="TgpA-like_C"/>
</dbReference>
<dbReference type="SUPFAM" id="SSF54001">
    <property type="entry name" value="Cysteine proteinases"/>
    <property type="match status" value="1"/>
</dbReference>
<accession>A0A934J559</accession>
<evidence type="ECO:0000313" key="4">
    <source>
        <dbReference type="EMBL" id="MBJ6363060.1"/>
    </source>
</evidence>
<gene>
    <name evidence="4" type="ORF">JFN88_17805</name>
</gene>
<feature type="region of interest" description="Disordered" evidence="1">
    <location>
        <begin position="246"/>
        <end position="272"/>
    </location>
</feature>
<feature type="compositionally biased region" description="Basic and acidic residues" evidence="1">
    <location>
        <begin position="259"/>
        <end position="272"/>
    </location>
</feature>
<evidence type="ECO:0000313" key="5">
    <source>
        <dbReference type="Proteomes" id="UP000640274"/>
    </source>
</evidence>
<dbReference type="InterPro" id="IPR002931">
    <property type="entry name" value="Transglutaminase-like"/>
</dbReference>
<dbReference type="PANTHER" id="PTHR42736:SF1">
    <property type="entry name" value="PROTEIN-GLUTAMINE GAMMA-GLUTAMYLTRANSFERASE"/>
    <property type="match status" value="1"/>
</dbReference>
<feature type="domain" description="Transglutaminase-like" evidence="3">
    <location>
        <begin position="500"/>
        <end position="585"/>
    </location>
</feature>
<feature type="transmembrane region" description="Helical" evidence="2">
    <location>
        <begin position="70"/>
        <end position="87"/>
    </location>
</feature>
<feature type="transmembrane region" description="Helical" evidence="2">
    <location>
        <begin position="107"/>
        <end position="128"/>
    </location>
</feature>
<keyword evidence="2" id="KW-1133">Transmembrane helix</keyword>
<dbReference type="Pfam" id="PF01841">
    <property type="entry name" value="Transglut_core"/>
    <property type="match status" value="1"/>
</dbReference>
<evidence type="ECO:0000256" key="2">
    <source>
        <dbReference type="SAM" id="Phobius"/>
    </source>
</evidence>
<protein>
    <submittedName>
        <fullName evidence="4">Transglutaminase domain-containing protein</fullName>
    </submittedName>
</protein>
<feature type="transmembrane region" description="Helical" evidence="2">
    <location>
        <begin position="167"/>
        <end position="184"/>
    </location>
</feature>
<sequence>MLIPFRTDLAGKSQGWVRRMSFLFVGLLLWQCFEVLDGYWWDETFAIVHGTLIAVMLTEILLPVPRILRLLFQGVLVVGINVVVTKFRWTPLDSVSFSGDTSWWDGLIYNFNQLHPYFWISMMVWVAYQGMSNWAATRQQIITLTAMILTVLLIADSFTPLPLWDNIAWSIFLGLIWLVADHFTQFQSKHPDSWNHLRSYPVSILVPTLLIIAIVMSSGLFVPSIAPILKDPYTVWMESRGHSVPSFVGDKGSPNPSVKTRDSRSGYSRQDESLGGGFDFDYSTVMEITTNRRSYWRGETKSFYSGDGWRKTSAERREPSLIGLSKEQLLPLENGADGSKGRIEVTQTVKMVRKDPFPVLFGAAPIQQIKSIGYGEDRERLPGRLSWHSLSWELRWPEEDPDTPYPETYTLVSSLPVLDEEGLNKAEAILGNAQLNQMYLQVPEGLPNRVRELTLQITADARTPYEKMRSLEDYLKTNFTYTNTPDITKRKSADFVDAFLFEVMEGYCDYYSSALAVMGRVIGVPTRWVKGYAPGVLPLDQMMYQQPFTVDPTGSGTYTVRNADAHSWVEAYFQGYGWIPFEPTAGFTFPYAQAESDTQQQLDIPETTPDVETVQLEEETANSNWVGYTGLAILAGLAVFAIYRRRQIIDSLIRYRFRRFTPSQRIAWETERLLRYGKRKGLPFSEHDTARESLSAWIDRRALLEQELTEVLRQFEQAKYSGIPASEGEMKQFIALIKTVRERI</sequence>
<feature type="transmembrane region" description="Helical" evidence="2">
    <location>
        <begin position="204"/>
        <end position="222"/>
    </location>
</feature>
<name>A0A934J559_9BACL</name>
<dbReference type="AlphaFoldDB" id="A0A934J559"/>